<organism evidence="2 3">
    <name type="scientific">Psilocybe cyanescens</name>
    <dbReference type="NCBI Taxonomy" id="93625"/>
    <lineage>
        <taxon>Eukaryota</taxon>
        <taxon>Fungi</taxon>
        <taxon>Dikarya</taxon>
        <taxon>Basidiomycota</taxon>
        <taxon>Agaricomycotina</taxon>
        <taxon>Agaricomycetes</taxon>
        <taxon>Agaricomycetidae</taxon>
        <taxon>Agaricales</taxon>
        <taxon>Agaricineae</taxon>
        <taxon>Strophariaceae</taxon>
        <taxon>Psilocybe</taxon>
    </lineage>
</organism>
<accession>A0A409WSF5</accession>
<keyword evidence="3" id="KW-1185">Reference proteome</keyword>
<evidence type="ECO:0000313" key="2">
    <source>
        <dbReference type="EMBL" id="PPQ81448.1"/>
    </source>
</evidence>
<dbReference type="Proteomes" id="UP000283269">
    <property type="component" value="Unassembled WGS sequence"/>
</dbReference>
<dbReference type="InParanoid" id="A0A409WSF5"/>
<proteinExistence type="predicted"/>
<feature type="compositionally biased region" description="Basic and acidic residues" evidence="1">
    <location>
        <begin position="9"/>
        <end position="22"/>
    </location>
</feature>
<evidence type="ECO:0000313" key="3">
    <source>
        <dbReference type="Proteomes" id="UP000283269"/>
    </source>
</evidence>
<dbReference type="AlphaFoldDB" id="A0A409WSF5"/>
<gene>
    <name evidence="2" type="ORF">CVT25_013373</name>
</gene>
<feature type="compositionally biased region" description="Polar residues" evidence="1">
    <location>
        <begin position="86"/>
        <end position="98"/>
    </location>
</feature>
<reference evidence="2 3" key="1">
    <citation type="journal article" date="2018" name="Evol. Lett.">
        <title>Horizontal gene cluster transfer increased hallucinogenic mushroom diversity.</title>
        <authorList>
            <person name="Reynolds H.T."/>
            <person name="Vijayakumar V."/>
            <person name="Gluck-Thaler E."/>
            <person name="Korotkin H.B."/>
            <person name="Matheny P.B."/>
            <person name="Slot J.C."/>
        </authorList>
    </citation>
    <scope>NUCLEOTIDE SEQUENCE [LARGE SCALE GENOMIC DNA]</scope>
    <source>
        <strain evidence="2 3">2631</strain>
    </source>
</reference>
<dbReference type="EMBL" id="NHYD01003252">
    <property type="protein sequence ID" value="PPQ81448.1"/>
    <property type="molecule type" value="Genomic_DNA"/>
</dbReference>
<feature type="region of interest" description="Disordered" evidence="1">
    <location>
        <begin position="86"/>
        <end position="113"/>
    </location>
</feature>
<feature type="region of interest" description="Disordered" evidence="1">
    <location>
        <begin position="1"/>
        <end position="26"/>
    </location>
</feature>
<name>A0A409WSF5_PSICY</name>
<protein>
    <submittedName>
        <fullName evidence="2">Uncharacterized protein</fullName>
    </submittedName>
</protein>
<evidence type="ECO:0000256" key="1">
    <source>
        <dbReference type="SAM" id="MobiDB-lite"/>
    </source>
</evidence>
<sequence>MGFRTGYRRGAEEPEDRGRVGRSDGAMDDILVGGFSVVPNPSNAVTAPAAAGGSEAGLPTAPVAVPASILMEAGATEGLGMAMSSFSPPLSAATTSPGAEQEPPISVGATDTSSASSASAASATANSTTTTTASDNNASALLGAIVQAITYYVAPLYYHF</sequence>
<comment type="caution">
    <text evidence="2">The sequence shown here is derived from an EMBL/GenBank/DDBJ whole genome shotgun (WGS) entry which is preliminary data.</text>
</comment>